<keyword evidence="6 8" id="KW-0472">Membrane</keyword>
<dbReference type="NCBIfam" id="TIGR00881">
    <property type="entry name" value="2A0104"/>
    <property type="match status" value="1"/>
</dbReference>
<feature type="domain" description="Major facilitator superfamily (MFS) profile" evidence="9">
    <location>
        <begin position="26"/>
        <end position="447"/>
    </location>
</feature>
<dbReference type="CDD" id="cd17345">
    <property type="entry name" value="MFS_GlpT"/>
    <property type="match status" value="1"/>
</dbReference>
<evidence type="ECO:0000259" key="9">
    <source>
        <dbReference type="PROSITE" id="PS50850"/>
    </source>
</evidence>
<evidence type="ECO:0000256" key="7">
    <source>
        <dbReference type="NCBIfam" id="TIGR00712"/>
    </source>
</evidence>
<comment type="subcellular location">
    <subcellularLocation>
        <location evidence="1">Cell membrane</location>
        <topology evidence="1">Multi-pass membrane protein</topology>
    </subcellularLocation>
</comment>
<reference evidence="10 11" key="1">
    <citation type="submission" date="2021-01" db="EMBL/GenBank/DDBJ databases">
        <title>Genomic Encyclopedia of Type Strains, Phase IV (KMG-IV): sequencing the most valuable type-strain genomes for metagenomic binning, comparative biology and taxonomic classification.</title>
        <authorList>
            <person name="Goeker M."/>
        </authorList>
    </citation>
    <scope>NUCLEOTIDE SEQUENCE [LARGE SCALE GENOMIC DNA]</scope>
    <source>
        <strain evidence="10 11">DSM 24834</strain>
    </source>
</reference>
<feature type="transmembrane region" description="Helical" evidence="8">
    <location>
        <begin position="119"/>
        <end position="138"/>
    </location>
</feature>
<protein>
    <recommendedName>
        <fullName evidence="7">Glycerol-3-phosphate transporter</fullName>
    </recommendedName>
</protein>
<dbReference type="InterPro" id="IPR021159">
    <property type="entry name" value="Sugar-P_transporter_CS"/>
</dbReference>
<dbReference type="SUPFAM" id="SSF103473">
    <property type="entry name" value="MFS general substrate transporter"/>
    <property type="match status" value="1"/>
</dbReference>
<dbReference type="PANTHER" id="PTHR43826">
    <property type="entry name" value="GLUCOSE-6-PHOSPHATE EXCHANGER SLC37A4"/>
    <property type="match status" value="1"/>
</dbReference>
<feature type="transmembrane region" description="Helical" evidence="8">
    <location>
        <begin position="361"/>
        <end position="381"/>
    </location>
</feature>
<feature type="transmembrane region" description="Helical" evidence="8">
    <location>
        <begin position="94"/>
        <end position="113"/>
    </location>
</feature>
<proteinExistence type="inferred from homology"/>
<dbReference type="InterPro" id="IPR011701">
    <property type="entry name" value="MFS"/>
</dbReference>
<dbReference type="NCBIfam" id="TIGR00712">
    <property type="entry name" value="glpT"/>
    <property type="match status" value="1"/>
</dbReference>
<evidence type="ECO:0000256" key="4">
    <source>
        <dbReference type="ARBA" id="ARBA00022692"/>
    </source>
</evidence>
<dbReference type="EMBL" id="JAFBDZ010000002">
    <property type="protein sequence ID" value="MBM7586284.1"/>
    <property type="molecule type" value="Genomic_DNA"/>
</dbReference>
<dbReference type="Gene3D" id="1.20.1250.20">
    <property type="entry name" value="MFS general substrate transporter like domains"/>
    <property type="match status" value="2"/>
</dbReference>
<dbReference type="InterPro" id="IPR005267">
    <property type="entry name" value="G3P_transporter"/>
</dbReference>
<dbReference type="InterPro" id="IPR000849">
    <property type="entry name" value="Sugar_P_transporter"/>
</dbReference>
<dbReference type="PIRSF" id="PIRSF002808">
    <property type="entry name" value="Hexose_phosphate_transp"/>
    <property type="match status" value="1"/>
</dbReference>
<dbReference type="PROSITE" id="PS50850">
    <property type="entry name" value="MFS"/>
    <property type="match status" value="1"/>
</dbReference>
<evidence type="ECO:0000313" key="11">
    <source>
        <dbReference type="Proteomes" id="UP001646157"/>
    </source>
</evidence>
<feature type="transmembrane region" description="Helical" evidence="8">
    <location>
        <begin position="196"/>
        <end position="216"/>
    </location>
</feature>
<feature type="transmembrane region" description="Helical" evidence="8">
    <location>
        <begin position="393"/>
        <end position="417"/>
    </location>
</feature>
<name>A0ABS2NEN0_9BACI</name>
<dbReference type="PROSITE" id="PS00942">
    <property type="entry name" value="GLPT"/>
    <property type="match status" value="1"/>
</dbReference>
<feature type="transmembrane region" description="Helical" evidence="8">
    <location>
        <begin position="159"/>
        <end position="184"/>
    </location>
</feature>
<dbReference type="Pfam" id="PF07690">
    <property type="entry name" value="MFS_1"/>
    <property type="match status" value="1"/>
</dbReference>
<feature type="transmembrane region" description="Helical" evidence="8">
    <location>
        <begin position="64"/>
        <end position="82"/>
    </location>
</feature>
<evidence type="ECO:0000256" key="6">
    <source>
        <dbReference type="ARBA" id="ARBA00023136"/>
    </source>
</evidence>
<gene>
    <name evidence="10" type="ORF">JOC86_002826</name>
</gene>
<comment type="caution">
    <text evidence="10">The sequence shown here is derived from an EMBL/GenBank/DDBJ whole genome shotgun (WGS) entry which is preliminary data.</text>
</comment>
<accession>A0ABS2NEN0</accession>
<sequence>MLKMFSPAPPIERLPENRIDSEYKKLRFQVFMGIFIGYAAYYLIRKNFSLAIPYLTEQGFSKGELGLALSAISIAYGISKFVMGTVSDRSNARYFLAAGLILSAVINLAMGLIPFFTSSIAIMFVMLFLNGWVQGMGWPPSGRTLVHWFSVSERGGKTAIWNVAHNVGGGLMAPLAIMGVSVVSTYFGAAYVGYEGIFILPALVAIVVAVVAFLLMRDTPQSVGLPPIEEYRNDYPSKSKKTFETELTTKEILFKYVLNNKWVWAIAIANVFVYFVRYGVLDWAPTYLSEEKGFNMEESSIAYFLYEWAGIPGTLLCGYISDKVFKGRRGPAGVVFMAGVLVAVVVYWLNPAGNPMIDNLALIAIGFLIYGPVMLIGLQALDFVPKKAAGTAAGLTGLFGYLGGAVMANALLGYIVQYASWDAGFMLLTGSCVLATVLFAITWNVRGQEVVKH</sequence>
<feature type="transmembrane region" description="Helical" evidence="8">
    <location>
        <begin position="262"/>
        <end position="281"/>
    </location>
</feature>
<feature type="transmembrane region" description="Helical" evidence="8">
    <location>
        <begin position="26"/>
        <end position="44"/>
    </location>
</feature>
<keyword evidence="11" id="KW-1185">Reference proteome</keyword>
<dbReference type="Proteomes" id="UP001646157">
    <property type="component" value="Unassembled WGS sequence"/>
</dbReference>
<comment type="similarity">
    <text evidence="2">Belongs to the major facilitator superfamily. Organophosphate:Pi antiporter (OPA) (TC 2.A.1.4) family.</text>
</comment>
<dbReference type="PANTHER" id="PTHR43826:SF6">
    <property type="entry name" value="GLYCEROL-3-PHOSPHATE TRANSPORTER"/>
    <property type="match status" value="1"/>
</dbReference>
<dbReference type="InterPro" id="IPR051337">
    <property type="entry name" value="OPA_Antiporter"/>
</dbReference>
<organism evidence="10 11">
    <name type="scientific">Rossellomorea pakistanensis</name>
    <dbReference type="NCBI Taxonomy" id="992288"/>
    <lineage>
        <taxon>Bacteria</taxon>
        <taxon>Bacillati</taxon>
        <taxon>Bacillota</taxon>
        <taxon>Bacilli</taxon>
        <taxon>Bacillales</taxon>
        <taxon>Bacillaceae</taxon>
        <taxon>Rossellomorea</taxon>
    </lineage>
</organism>
<evidence type="ECO:0000256" key="3">
    <source>
        <dbReference type="ARBA" id="ARBA00022448"/>
    </source>
</evidence>
<feature type="transmembrane region" description="Helical" evidence="8">
    <location>
        <begin position="423"/>
        <end position="445"/>
    </location>
</feature>
<feature type="transmembrane region" description="Helical" evidence="8">
    <location>
        <begin position="301"/>
        <end position="320"/>
    </location>
</feature>
<dbReference type="InterPro" id="IPR020846">
    <property type="entry name" value="MFS_dom"/>
</dbReference>
<evidence type="ECO:0000256" key="5">
    <source>
        <dbReference type="ARBA" id="ARBA00022989"/>
    </source>
</evidence>
<dbReference type="RefSeq" id="WP_205173429.1">
    <property type="nucleotide sequence ID" value="NZ_JAFBDZ010000002.1"/>
</dbReference>
<keyword evidence="5 8" id="KW-1133">Transmembrane helix</keyword>
<feature type="transmembrane region" description="Helical" evidence="8">
    <location>
        <begin position="332"/>
        <end position="349"/>
    </location>
</feature>
<evidence type="ECO:0000256" key="2">
    <source>
        <dbReference type="ARBA" id="ARBA00009598"/>
    </source>
</evidence>
<dbReference type="InterPro" id="IPR036259">
    <property type="entry name" value="MFS_trans_sf"/>
</dbReference>
<keyword evidence="3" id="KW-0813">Transport</keyword>
<evidence type="ECO:0000256" key="1">
    <source>
        <dbReference type="ARBA" id="ARBA00004651"/>
    </source>
</evidence>
<evidence type="ECO:0000256" key="8">
    <source>
        <dbReference type="SAM" id="Phobius"/>
    </source>
</evidence>
<keyword evidence="4 8" id="KW-0812">Transmembrane</keyword>
<evidence type="ECO:0000313" key="10">
    <source>
        <dbReference type="EMBL" id="MBM7586284.1"/>
    </source>
</evidence>